<name>A0A8J5LY81_9STRA</name>
<evidence type="ECO:0000313" key="1">
    <source>
        <dbReference type="EMBL" id="KAG6942731.1"/>
    </source>
</evidence>
<keyword evidence="2" id="KW-1185">Reference proteome</keyword>
<dbReference type="AlphaFoldDB" id="A0A8J5LY81"/>
<dbReference type="Proteomes" id="UP000709295">
    <property type="component" value="Unassembled WGS sequence"/>
</dbReference>
<protein>
    <submittedName>
        <fullName evidence="1">Uncharacterized protein</fullName>
    </submittedName>
</protein>
<organism evidence="1 2">
    <name type="scientific">Phytophthora aleatoria</name>
    <dbReference type="NCBI Taxonomy" id="2496075"/>
    <lineage>
        <taxon>Eukaryota</taxon>
        <taxon>Sar</taxon>
        <taxon>Stramenopiles</taxon>
        <taxon>Oomycota</taxon>
        <taxon>Peronosporomycetes</taxon>
        <taxon>Peronosporales</taxon>
        <taxon>Peronosporaceae</taxon>
        <taxon>Phytophthora</taxon>
    </lineage>
</organism>
<dbReference type="EMBL" id="JAENGY010002971">
    <property type="protein sequence ID" value="KAG6942731.1"/>
    <property type="molecule type" value="Genomic_DNA"/>
</dbReference>
<sequence length="152" mass="17306">MRSTWVAKYTFDLEPVSVERIDVLVSMLRDQAEGLKRMGRELQNIQGGQTPMYLQLEASLNLCWNKIEFDVVIVSEETSTVVSCISDDDCDEEVDLMKNKKYIQVSECGYSKDCYESIPLNYIERMEKNDELTVACTCGVGTSYLSIVRMGN</sequence>
<proteinExistence type="predicted"/>
<comment type="caution">
    <text evidence="1">The sequence shown here is derived from an EMBL/GenBank/DDBJ whole genome shotgun (WGS) entry which is preliminary data.</text>
</comment>
<reference evidence="1" key="1">
    <citation type="submission" date="2021-01" db="EMBL/GenBank/DDBJ databases">
        <title>Phytophthora aleatoria, a newly-described species from Pinus radiata is distinct from Phytophthora cactorum isolates based on comparative genomics.</title>
        <authorList>
            <person name="Mcdougal R."/>
            <person name="Panda P."/>
            <person name="Williams N."/>
            <person name="Studholme D.J."/>
        </authorList>
    </citation>
    <scope>NUCLEOTIDE SEQUENCE</scope>
    <source>
        <strain evidence="1">NZFS 4037</strain>
    </source>
</reference>
<gene>
    <name evidence="1" type="ORF">JG688_00017951</name>
</gene>
<accession>A0A8J5LY81</accession>
<evidence type="ECO:0000313" key="2">
    <source>
        <dbReference type="Proteomes" id="UP000709295"/>
    </source>
</evidence>